<keyword evidence="2" id="KW-0413">Isomerase</keyword>
<reference evidence="2 3" key="1">
    <citation type="submission" date="2018-03" db="EMBL/GenBank/DDBJ databases">
        <title>Genomic Encyclopedia of Archaeal and Bacterial Type Strains, Phase II (KMG-II): from individual species to whole genera.</title>
        <authorList>
            <person name="Goeker M."/>
        </authorList>
    </citation>
    <scope>NUCLEOTIDE SEQUENCE [LARGE SCALE GENOMIC DNA]</scope>
    <source>
        <strain evidence="2 3">DSM 100346</strain>
    </source>
</reference>
<organism evidence="2 3">
    <name type="scientific">Dyadobacter jejuensis</name>
    <dbReference type="NCBI Taxonomy" id="1082580"/>
    <lineage>
        <taxon>Bacteria</taxon>
        <taxon>Pseudomonadati</taxon>
        <taxon>Bacteroidota</taxon>
        <taxon>Cytophagia</taxon>
        <taxon>Cytophagales</taxon>
        <taxon>Spirosomataceae</taxon>
        <taxon>Dyadobacter</taxon>
    </lineage>
</organism>
<dbReference type="PANTHER" id="PTHR12110:SF48">
    <property type="entry name" value="BLL3656 PROTEIN"/>
    <property type="match status" value="1"/>
</dbReference>
<evidence type="ECO:0000259" key="1">
    <source>
        <dbReference type="Pfam" id="PF01261"/>
    </source>
</evidence>
<dbReference type="SUPFAM" id="SSF51658">
    <property type="entry name" value="Xylose isomerase-like"/>
    <property type="match status" value="1"/>
</dbReference>
<feature type="domain" description="Xylose isomerase-like TIM barrel" evidence="1">
    <location>
        <begin position="50"/>
        <end position="296"/>
    </location>
</feature>
<dbReference type="InterPro" id="IPR013022">
    <property type="entry name" value="Xyl_isomerase-like_TIM-brl"/>
</dbReference>
<dbReference type="Pfam" id="PF01261">
    <property type="entry name" value="AP_endonuc_2"/>
    <property type="match status" value="1"/>
</dbReference>
<comment type="caution">
    <text evidence="2">The sequence shown here is derived from an EMBL/GenBank/DDBJ whole genome shotgun (WGS) entry which is preliminary data.</text>
</comment>
<dbReference type="RefSeq" id="WP_229203276.1">
    <property type="nucleotide sequence ID" value="NZ_QGDT01000003.1"/>
</dbReference>
<dbReference type="PANTHER" id="PTHR12110">
    <property type="entry name" value="HYDROXYPYRUVATE ISOMERASE"/>
    <property type="match status" value="1"/>
</dbReference>
<evidence type="ECO:0000313" key="3">
    <source>
        <dbReference type="Proteomes" id="UP000245880"/>
    </source>
</evidence>
<dbReference type="AlphaFoldDB" id="A0A316AQH8"/>
<keyword evidence="3" id="KW-1185">Reference proteome</keyword>
<dbReference type="Proteomes" id="UP000245880">
    <property type="component" value="Unassembled WGS sequence"/>
</dbReference>
<dbReference type="InterPro" id="IPR036237">
    <property type="entry name" value="Xyl_isomerase-like_sf"/>
</dbReference>
<sequence>MMNRRKAIGSILLTGAGVHLYPEKVSKQSFKYSLNMSTLRGHGLGFRKELEVAAKAGYTSVEIWVDTFQKFLQSGHSLDDAKHIIQDLGLTVENAIGFANWIVDDPAQRQKGMMQLKLEMDQLAAIGCRRIAAPPAGAVEGEVLNLDRVSERYRAILELGDQTGVVPQLELWGFAKNLSRVGPLLYVASEASHPSARLLMDVYHLHKGGSGMDSVRNVGPSLIEIFHINDYPSQPGPADIKDADRLYAGDGVAPLPQLLRDLTHPENPVILSFEVFNKTYYGQDALLVAKTGLAKMKQVVALSESV</sequence>
<protein>
    <submittedName>
        <fullName evidence="2">Sugar phosphate isomerase/epimerase</fullName>
    </submittedName>
</protein>
<proteinExistence type="predicted"/>
<accession>A0A316AQH8</accession>
<dbReference type="GO" id="GO:0016853">
    <property type="term" value="F:isomerase activity"/>
    <property type="evidence" value="ECO:0007669"/>
    <property type="project" value="UniProtKB-KW"/>
</dbReference>
<dbReference type="EMBL" id="QGDT01000003">
    <property type="protein sequence ID" value="PWJ59030.1"/>
    <property type="molecule type" value="Genomic_DNA"/>
</dbReference>
<dbReference type="InterPro" id="IPR050312">
    <property type="entry name" value="IolE/XylAMocC-like"/>
</dbReference>
<dbReference type="Gene3D" id="3.20.20.150">
    <property type="entry name" value="Divalent-metal-dependent TIM barrel enzymes"/>
    <property type="match status" value="1"/>
</dbReference>
<evidence type="ECO:0000313" key="2">
    <source>
        <dbReference type="EMBL" id="PWJ59030.1"/>
    </source>
</evidence>
<gene>
    <name evidence="2" type="ORF">CLV98_103403</name>
</gene>
<name>A0A316AQH8_9BACT</name>